<dbReference type="OrthoDB" id="9809583at2"/>
<dbReference type="Pfam" id="PF00722">
    <property type="entry name" value="Glyco_hydro_16"/>
    <property type="match status" value="1"/>
</dbReference>
<dbReference type="PROSITE" id="PS51257">
    <property type="entry name" value="PROKAR_LIPOPROTEIN"/>
    <property type="match status" value="1"/>
</dbReference>
<evidence type="ECO:0000259" key="2">
    <source>
        <dbReference type="PROSITE" id="PS51762"/>
    </source>
</evidence>
<gene>
    <name evidence="3" type="ORF">FFWV33_00795</name>
</gene>
<dbReference type="PROSITE" id="PS51762">
    <property type="entry name" value="GH16_2"/>
    <property type="match status" value="1"/>
</dbReference>
<keyword evidence="4" id="KW-1185">Reference proteome</keyword>
<dbReference type="SUPFAM" id="SSF49899">
    <property type="entry name" value="Concanavalin A-like lectins/glucanases"/>
    <property type="match status" value="1"/>
</dbReference>
<dbReference type="GO" id="GO:0005975">
    <property type="term" value="P:carbohydrate metabolic process"/>
    <property type="evidence" value="ECO:0007669"/>
    <property type="project" value="InterPro"/>
</dbReference>
<comment type="similarity">
    <text evidence="1">Belongs to the glycosyl hydrolase 16 family.</text>
</comment>
<accession>A0A2S1L8T0</accession>
<dbReference type="Gene3D" id="2.60.120.200">
    <property type="match status" value="1"/>
</dbReference>
<organism evidence="3 4">
    <name type="scientific">Flavobacterium faecale</name>
    <dbReference type="NCBI Taxonomy" id="1355330"/>
    <lineage>
        <taxon>Bacteria</taxon>
        <taxon>Pseudomonadati</taxon>
        <taxon>Bacteroidota</taxon>
        <taxon>Flavobacteriia</taxon>
        <taxon>Flavobacteriales</taxon>
        <taxon>Flavobacteriaceae</taxon>
        <taxon>Flavobacterium</taxon>
    </lineage>
</organism>
<dbReference type="InterPro" id="IPR013320">
    <property type="entry name" value="ConA-like_dom_sf"/>
</dbReference>
<dbReference type="GO" id="GO:0004553">
    <property type="term" value="F:hydrolase activity, hydrolyzing O-glycosyl compounds"/>
    <property type="evidence" value="ECO:0007669"/>
    <property type="project" value="InterPro"/>
</dbReference>
<dbReference type="InterPro" id="IPR000757">
    <property type="entry name" value="Beta-glucanase-like"/>
</dbReference>
<evidence type="ECO:0000256" key="1">
    <source>
        <dbReference type="ARBA" id="ARBA00006865"/>
    </source>
</evidence>
<dbReference type="AlphaFoldDB" id="A0A2S1L8T0"/>
<dbReference type="InterPro" id="IPR050546">
    <property type="entry name" value="Glycosyl_Hydrlase_16"/>
</dbReference>
<dbReference type="PANTHER" id="PTHR10963:SF55">
    <property type="entry name" value="GLYCOSIDE HYDROLASE FAMILY 16 PROTEIN"/>
    <property type="match status" value="1"/>
</dbReference>
<evidence type="ECO:0000313" key="4">
    <source>
        <dbReference type="Proteomes" id="UP000244527"/>
    </source>
</evidence>
<feature type="domain" description="GH16" evidence="2">
    <location>
        <begin position="80"/>
        <end position="348"/>
    </location>
</feature>
<sequence length="355" mass="39561">MKATLLSFIALSSLILSCTNKEESTLLESASIFDDNLISQNLTNKSILSTNCPKPADANLFIAITNNNSKALNRSQNGMGTWVLIPELSNEFNYSSKTDPAFTTDWKDSYINSWTGPAPTKWVASGSSLGTAPTGEKCIILQATKVGNTLECGMVTSKAKATFPLYQEARVRISDSHLANAVWMLSTDSREEIDNLESYGDKLGSKPYFGDKLHLSHHTFKDIAGIRKDYQPQLETWMIRKTGTGCNATDDVKWNTDFHIFGVKWVDATNLEYYVDGVKVRTVTGTDIDPNGYTDCSGMKKALHMIISQAAQTWRFADVNEFYNQNITNGARTKMYIDWIRVYRPNQNLGTSTCN</sequence>
<proteinExistence type="inferred from homology"/>
<dbReference type="PANTHER" id="PTHR10963">
    <property type="entry name" value="GLYCOSYL HYDROLASE-RELATED"/>
    <property type="match status" value="1"/>
</dbReference>
<protein>
    <recommendedName>
        <fullName evidence="2">GH16 domain-containing protein</fullName>
    </recommendedName>
</protein>
<dbReference type="Proteomes" id="UP000244527">
    <property type="component" value="Chromosome"/>
</dbReference>
<dbReference type="RefSeq" id="WP_108739128.1">
    <property type="nucleotide sequence ID" value="NZ_CP020918.1"/>
</dbReference>
<dbReference type="EMBL" id="CP020918">
    <property type="protein sequence ID" value="AWG20160.1"/>
    <property type="molecule type" value="Genomic_DNA"/>
</dbReference>
<reference evidence="3 4" key="1">
    <citation type="submission" date="2017-04" db="EMBL/GenBank/DDBJ databases">
        <title>Compelte genome sequence of WV33.</title>
        <authorList>
            <person name="Lee P.C."/>
        </authorList>
    </citation>
    <scope>NUCLEOTIDE SEQUENCE [LARGE SCALE GENOMIC DNA]</scope>
    <source>
        <strain evidence="3 4">WV33</strain>
    </source>
</reference>
<evidence type="ECO:0000313" key="3">
    <source>
        <dbReference type="EMBL" id="AWG20160.1"/>
    </source>
</evidence>
<name>A0A2S1L8T0_9FLAO</name>
<dbReference type="KEGG" id="ffa:FFWV33_00795"/>